<feature type="compositionally biased region" description="Polar residues" evidence="1">
    <location>
        <begin position="43"/>
        <end position="57"/>
    </location>
</feature>
<feature type="compositionally biased region" description="Pro residues" evidence="1">
    <location>
        <begin position="25"/>
        <end position="34"/>
    </location>
</feature>
<evidence type="ECO:0000256" key="1">
    <source>
        <dbReference type="SAM" id="MobiDB-lite"/>
    </source>
</evidence>
<sequence length="157" mass="17386">MGASTRCGDHPVFPVWAEITTTPSPLQPGPPPHQIPHRKGSRNGENSGAHQRQQTSRRCPEQTAGPNLLWPSVRDGNQCFSPGREARVLGPLEEGHWVWVNPAGLRKGWGPRGKKPGLGWQGHCLPGWMIAHVQLKPVQETNLHFIFLVGPFFFPDC</sequence>
<dbReference type="EMBL" id="JABWUV010000003">
    <property type="protein sequence ID" value="KAF6369418.1"/>
    <property type="molecule type" value="Genomic_DNA"/>
</dbReference>
<dbReference type="AlphaFoldDB" id="A0A7J7Z5Q3"/>
<accession>A0A7J7Z5Q3</accession>
<reference evidence="2 3" key="1">
    <citation type="journal article" date="2020" name="Nature">
        <title>Six reference-quality genomes reveal evolution of bat adaptations.</title>
        <authorList>
            <person name="Jebb D."/>
            <person name="Huang Z."/>
            <person name="Pippel M."/>
            <person name="Hughes G.M."/>
            <person name="Lavrichenko K."/>
            <person name="Devanna P."/>
            <person name="Winkler S."/>
            <person name="Jermiin L.S."/>
            <person name="Skirmuntt E.C."/>
            <person name="Katzourakis A."/>
            <person name="Burkitt-Gray L."/>
            <person name="Ray D.A."/>
            <person name="Sullivan K.A.M."/>
            <person name="Roscito J.G."/>
            <person name="Kirilenko B.M."/>
            <person name="Davalos L.M."/>
            <person name="Corthals A.P."/>
            <person name="Power M.L."/>
            <person name="Jones G."/>
            <person name="Ransome R.D."/>
            <person name="Dechmann D.K.N."/>
            <person name="Locatelli A.G."/>
            <person name="Puechmaille S.J."/>
            <person name="Fedrigo O."/>
            <person name="Jarvis E.D."/>
            <person name="Hiller M."/>
            <person name="Vernes S.C."/>
            <person name="Myers E.W."/>
            <person name="Teeling E.C."/>
        </authorList>
    </citation>
    <scope>NUCLEOTIDE SEQUENCE [LARGE SCALE GENOMIC DNA]</scope>
    <source>
        <strain evidence="2">MMyoMyo1</strain>
        <tissue evidence="2">Flight muscle</tissue>
    </source>
</reference>
<evidence type="ECO:0000313" key="2">
    <source>
        <dbReference type="EMBL" id="KAF6369418.1"/>
    </source>
</evidence>
<dbReference type="Proteomes" id="UP000527355">
    <property type="component" value="Unassembled WGS sequence"/>
</dbReference>
<organism evidence="2 3">
    <name type="scientific">Myotis myotis</name>
    <name type="common">Greater mouse-eared bat</name>
    <name type="synonym">Vespertilio myotis</name>
    <dbReference type="NCBI Taxonomy" id="51298"/>
    <lineage>
        <taxon>Eukaryota</taxon>
        <taxon>Metazoa</taxon>
        <taxon>Chordata</taxon>
        <taxon>Craniata</taxon>
        <taxon>Vertebrata</taxon>
        <taxon>Euteleostomi</taxon>
        <taxon>Mammalia</taxon>
        <taxon>Eutheria</taxon>
        <taxon>Laurasiatheria</taxon>
        <taxon>Chiroptera</taxon>
        <taxon>Yangochiroptera</taxon>
        <taxon>Vespertilionidae</taxon>
        <taxon>Myotis</taxon>
    </lineage>
</organism>
<feature type="region of interest" description="Disordered" evidence="1">
    <location>
        <begin position="20"/>
        <end position="72"/>
    </location>
</feature>
<keyword evidence="3" id="KW-1185">Reference proteome</keyword>
<name>A0A7J7Z5Q3_MYOMY</name>
<comment type="caution">
    <text evidence="2">The sequence shown here is derived from an EMBL/GenBank/DDBJ whole genome shotgun (WGS) entry which is preliminary data.</text>
</comment>
<evidence type="ECO:0000313" key="3">
    <source>
        <dbReference type="Proteomes" id="UP000527355"/>
    </source>
</evidence>
<proteinExistence type="predicted"/>
<protein>
    <submittedName>
        <fullName evidence="2">Uncharacterized protein</fullName>
    </submittedName>
</protein>
<gene>
    <name evidence="2" type="ORF">mMyoMyo1_010756</name>
</gene>